<evidence type="ECO:0000259" key="2">
    <source>
        <dbReference type="PROSITE" id="PS50025"/>
    </source>
</evidence>
<dbReference type="Proteomes" id="UP000593567">
    <property type="component" value="Unassembled WGS sequence"/>
</dbReference>
<dbReference type="PANTHER" id="PTHR15036:SF85">
    <property type="entry name" value="SP2353, ISOFORM A"/>
    <property type="match status" value="1"/>
</dbReference>
<dbReference type="InterPro" id="IPR050372">
    <property type="entry name" value="Neurexin-related_CASP"/>
</dbReference>
<evidence type="ECO:0000313" key="4">
    <source>
        <dbReference type="Proteomes" id="UP000593567"/>
    </source>
</evidence>
<comment type="caution">
    <text evidence="3">The sequence shown here is derived from an EMBL/GenBank/DDBJ whole genome shotgun (WGS) entry which is preliminary data.</text>
</comment>
<accession>A0A7J7KK47</accession>
<gene>
    <name evidence="3" type="ORF">EB796_003073</name>
</gene>
<evidence type="ECO:0000313" key="3">
    <source>
        <dbReference type="EMBL" id="KAF6038627.1"/>
    </source>
</evidence>
<dbReference type="PANTHER" id="PTHR15036">
    <property type="entry name" value="PIKACHURIN-LIKE PROTEIN"/>
    <property type="match status" value="1"/>
</dbReference>
<dbReference type="AlphaFoldDB" id="A0A7J7KK47"/>
<feature type="domain" description="Laminin G" evidence="2">
    <location>
        <begin position="1"/>
        <end position="132"/>
    </location>
</feature>
<comment type="caution">
    <text evidence="1">Lacks conserved residue(s) required for the propagation of feature annotation.</text>
</comment>
<dbReference type="EMBL" id="VXIV02000390">
    <property type="protein sequence ID" value="KAF6038627.1"/>
    <property type="molecule type" value="Genomic_DNA"/>
</dbReference>
<dbReference type="InterPro" id="IPR013320">
    <property type="entry name" value="ConA-like_dom_sf"/>
</dbReference>
<dbReference type="SMART" id="SM00282">
    <property type="entry name" value="LamG"/>
    <property type="match status" value="1"/>
</dbReference>
<dbReference type="Gene3D" id="2.60.120.200">
    <property type="match status" value="1"/>
</dbReference>
<dbReference type="SUPFAM" id="SSF49899">
    <property type="entry name" value="Concanavalin A-like lectins/glucanases"/>
    <property type="match status" value="1"/>
</dbReference>
<dbReference type="CDD" id="cd00110">
    <property type="entry name" value="LamG"/>
    <property type="match status" value="1"/>
</dbReference>
<keyword evidence="4" id="KW-1185">Reference proteome</keyword>
<dbReference type="Pfam" id="PF02210">
    <property type="entry name" value="Laminin_G_2"/>
    <property type="match status" value="1"/>
</dbReference>
<dbReference type="GO" id="GO:0016020">
    <property type="term" value="C:membrane"/>
    <property type="evidence" value="ECO:0007669"/>
    <property type="project" value="UniProtKB-SubCell"/>
</dbReference>
<sequence length="132" mass="14349">MADSEYIALALQGGYVELSYRLSKLLSPTRIRSNVKVNDGNRHRISFNRLKGEATLTVDGVSISGTHRSSYLVAPGDVYIGGVPDPAMVDALHSQLFTGCISNVRTSTYEALQKEIDLFKLLVKSAGVSEKC</sequence>
<organism evidence="3 4">
    <name type="scientific">Bugula neritina</name>
    <name type="common">Brown bryozoan</name>
    <name type="synonym">Sertularia neritina</name>
    <dbReference type="NCBI Taxonomy" id="10212"/>
    <lineage>
        <taxon>Eukaryota</taxon>
        <taxon>Metazoa</taxon>
        <taxon>Spiralia</taxon>
        <taxon>Lophotrochozoa</taxon>
        <taxon>Bryozoa</taxon>
        <taxon>Gymnolaemata</taxon>
        <taxon>Cheilostomatida</taxon>
        <taxon>Flustrina</taxon>
        <taxon>Buguloidea</taxon>
        <taxon>Bugulidae</taxon>
        <taxon>Bugula</taxon>
    </lineage>
</organism>
<name>A0A7J7KK47_BUGNE</name>
<dbReference type="OrthoDB" id="88467at2759"/>
<dbReference type="InterPro" id="IPR001791">
    <property type="entry name" value="Laminin_G"/>
</dbReference>
<dbReference type="PROSITE" id="PS50025">
    <property type="entry name" value="LAM_G_DOMAIN"/>
    <property type="match status" value="1"/>
</dbReference>
<proteinExistence type="predicted"/>
<reference evidence="3" key="1">
    <citation type="submission" date="2020-06" db="EMBL/GenBank/DDBJ databases">
        <title>Draft genome of Bugula neritina, a colonial animal packing powerful symbionts and potential medicines.</title>
        <authorList>
            <person name="Rayko M."/>
        </authorList>
    </citation>
    <scope>NUCLEOTIDE SEQUENCE [LARGE SCALE GENOMIC DNA]</scope>
    <source>
        <strain evidence="3">Kwan_BN1</strain>
    </source>
</reference>
<protein>
    <submittedName>
        <fullName evidence="3">HSPG2</fullName>
    </submittedName>
</protein>
<evidence type="ECO:0000256" key="1">
    <source>
        <dbReference type="PROSITE-ProRule" id="PRU00122"/>
    </source>
</evidence>